<reference evidence="1" key="1">
    <citation type="journal article" date="2019" name="MBio">
        <title>Virus Genomes from Deep Sea Sediments Expand the Ocean Megavirome and Support Independent Origins of Viral Gigantism.</title>
        <authorList>
            <person name="Backstrom D."/>
            <person name="Yutin N."/>
            <person name="Jorgensen S.L."/>
            <person name="Dharamshi J."/>
            <person name="Homa F."/>
            <person name="Zaremba-Niedwiedzka K."/>
            <person name="Spang A."/>
            <person name="Wolf Y.I."/>
            <person name="Koonin E.V."/>
            <person name="Ettema T.J."/>
        </authorList>
    </citation>
    <scope>NUCLEOTIDE SEQUENCE</scope>
</reference>
<organism evidence="1">
    <name type="scientific">Pithovirus LCPAC401</name>
    <dbReference type="NCBI Taxonomy" id="2506595"/>
    <lineage>
        <taxon>Viruses</taxon>
        <taxon>Pithoviruses</taxon>
    </lineage>
</organism>
<evidence type="ECO:0000313" key="1">
    <source>
        <dbReference type="EMBL" id="QBK92379.1"/>
    </source>
</evidence>
<name>A0A481ZBB7_9VIRU</name>
<accession>A0A481ZBB7</accession>
<sequence length="467" mass="53677">MGDQTEKLIQCGATTSRNDKCRRLVSAIGLRCSNHNGRNDEKPRCNADKSRNKGKCKIKVDNIGDRCIYHPHPDNKKNHLRCGALNKGKGLCEKIVYSEEDNCTLHGGTKDKTKKRCKVCDELKKFSDFHSMKGGSNNVSRTCKLCTNNRSREINNPKPISGIFQCVKCGKLKDVCEFNHRKISKNGLNSMCMICTNINRVTRQSELTKYIRHLFSGIKSHCRNHDLELTITEQEIIDLYNLNNVCAKTGKVMTHHKKYDPNKKTRIIEDHYYNLSVDRIDSSKGYTRDNIQIVCIGYNLMKSNLNEDYMLNICRRIEEHKKNHPKAERLNRIDLSTTSFISNLYKKIINEGWYRTKDIDISITFDDLIELYKSCGGKCSLSGIELTTLTMSRRKGYLSTPRKERGNNLRPRKYFNISIDRIDPSGPYSADNVQLVCSIINMMKLEMSQSTFLDLCQSAAEHNKEEQ</sequence>
<evidence type="ECO:0008006" key="2">
    <source>
        <dbReference type="Google" id="ProtNLM"/>
    </source>
</evidence>
<proteinExistence type="predicted"/>
<protein>
    <recommendedName>
        <fullName evidence="2">Zn-finger protein</fullName>
    </recommendedName>
</protein>
<gene>
    <name evidence="1" type="ORF">LCPAC401_00170</name>
</gene>
<dbReference type="EMBL" id="MK500577">
    <property type="protein sequence ID" value="QBK92379.1"/>
    <property type="molecule type" value="Genomic_DNA"/>
</dbReference>
<dbReference type="Gene3D" id="3.30.40.220">
    <property type="match status" value="2"/>
</dbReference>